<dbReference type="Pfam" id="PF13556">
    <property type="entry name" value="HTH_30"/>
    <property type="match status" value="1"/>
</dbReference>
<dbReference type="SUPFAM" id="SSF46689">
    <property type="entry name" value="Homeodomain-like"/>
    <property type="match status" value="1"/>
</dbReference>
<dbReference type="PANTHER" id="PTHR33744">
    <property type="entry name" value="CARBOHYDRATE DIACID REGULATOR"/>
    <property type="match status" value="1"/>
</dbReference>
<reference evidence="2" key="1">
    <citation type="submission" date="2021-03" db="EMBL/GenBank/DDBJ databases">
        <authorList>
            <person name="Kanchanasin P."/>
            <person name="Saeng-In P."/>
            <person name="Phongsopitanun W."/>
            <person name="Yuki M."/>
            <person name="Kudo T."/>
            <person name="Ohkuma M."/>
            <person name="Tanasupawat S."/>
        </authorList>
    </citation>
    <scope>NUCLEOTIDE SEQUENCE</scope>
    <source>
        <strain evidence="2">GKU 128</strain>
    </source>
</reference>
<evidence type="ECO:0000259" key="1">
    <source>
        <dbReference type="Pfam" id="PF13556"/>
    </source>
</evidence>
<dbReference type="InterPro" id="IPR042070">
    <property type="entry name" value="PucR_C-HTH_sf"/>
</dbReference>
<dbReference type="AlphaFoldDB" id="A0A939TB41"/>
<dbReference type="InterPro" id="IPR051448">
    <property type="entry name" value="CdaR-like_regulators"/>
</dbReference>
<accession>A0A939TB41</accession>
<dbReference type="Gene3D" id="1.10.10.2840">
    <property type="entry name" value="PucR C-terminal helix-turn-helix domain"/>
    <property type="match status" value="1"/>
</dbReference>
<organism evidence="2 3">
    <name type="scientific">Actinomadura barringtoniae</name>
    <dbReference type="NCBI Taxonomy" id="1427535"/>
    <lineage>
        <taxon>Bacteria</taxon>
        <taxon>Bacillati</taxon>
        <taxon>Actinomycetota</taxon>
        <taxon>Actinomycetes</taxon>
        <taxon>Streptosporangiales</taxon>
        <taxon>Thermomonosporaceae</taxon>
        <taxon>Actinomadura</taxon>
    </lineage>
</organism>
<feature type="domain" description="PucR C-terminal helix-turn-helix" evidence="1">
    <location>
        <begin position="338"/>
        <end position="392"/>
    </location>
</feature>
<dbReference type="InterPro" id="IPR009057">
    <property type="entry name" value="Homeodomain-like_sf"/>
</dbReference>
<sequence>MPKSAALTDELDIDQFANAIAADAAPALATALHSAGPRYPWEEIVPDMVRRLIECLWTAGEPSSPDKRRVAAAARRCARDWVPLQEIELCCQIVLVSLFRNLWNTVRPRAASDLLRASSMAASGLPVILTVIRRAYIEETIRVGGGQAAAQLVVATLSGGGDVASVASEAGVSLPDNGVIAALVPVPADDKTEPPLFDEVPPGIRAQLPAGALCAPTPERTRLLALLPAPDSCDPETEPAVRIAATRLLGACHATYGWGFVAGLAGLTGGETAETRAVEAKAATEEAIATSALLAGLGEAGRAAFLSDTVVGAALVTRRDLRLRLAARMAAVREREQLWTTLLALYRCDLDRGRTARLLGIHRSTLDYRLNRIEQLAGCSPTSVRGIQLFSAGLAADALGP</sequence>
<evidence type="ECO:0000313" key="3">
    <source>
        <dbReference type="Proteomes" id="UP000669179"/>
    </source>
</evidence>
<protein>
    <submittedName>
        <fullName evidence="2">Helix-turn-helix domain-containing protein</fullName>
    </submittedName>
</protein>
<dbReference type="PANTHER" id="PTHR33744:SF1">
    <property type="entry name" value="DNA-BINDING TRANSCRIPTIONAL ACTIVATOR ADER"/>
    <property type="match status" value="1"/>
</dbReference>
<proteinExistence type="predicted"/>
<dbReference type="InterPro" id="IPR025736">
    <property type="entry name" value="PucR_C-HTH_dom"/>
</dbReference>
<gene>
    <name evidence="2" type="ORF">J4573_21825</name>
</gene>
<comment type="caution">
    <text evidence="2">The sequence shown here is derived from an EMBL/GenBank/DDBJ whole genome shotgun (WGS) entry which is preliminary data.</text>
</comment>
<dbReference type="EMBL" id="JAGEOJ010000008">
    <property type="protein sequence ID" value="MBO2449755.1"/>
    <property type="molecule type" value="Genomic_DNA"/>
</dbReference>
<name>A0A939TB41_9ACTN</name>
<dbReference type="RefSeq" id="WP_208257621.1">
    <property type="nucleotide sequence ID" value="NZ_JAGEOJ010000008.1"/>
</dbReference>
<dbReference type="Proteomes" id="UP000669179">
    <property type="component" value="Unassembled WGS sequence"/>
</dbReference>
<keyword evidence="3" id="KW-1185">Reference proteome</keyword>
<evidence type="ECO:0000313" key="2">
    <source>
        <dbReference type="EMBL" id="MBO2449755.1"/>
    </source>
</evidence>